<dbReference type="STRING" id="266265.Bxe_B0705"/>
<comment type="similarity">
    <text evidence="1">Belongs to the outer membrane factor (OMF) (TC 1.B.17) family.</text>
</comment>
<dbReference type="InterPro" id="IPR003423">
    <property type="entry name" value="OMP_efflux"/>
</dbReference>
<gene>
    <name evidence="4" type="ORF">Bxe_B0705</name>
</gene>
<evidence type="ECO:0000313" key="4">
    <source>
        <dbReference type="EMBL" id="ABE35248.1"/>
    </source>
</evidence>
<evidence type="ECO:0000256" key="2">
    <source>
        <dbReference type="SAM" id="Coils"/>
    </source>
</evidence>
<proteinExistence type="inferred from homology"/>
<dbReference type="KEGG" id="bxe:Bxe_B0705"/>
<dbReference type="PANTHER" id="PTHR30203">
    <property type="entry name" value="OUTER MEMBRANE CATION EFFLUX PROTEIN"/>
    <property type="match status" value="1"/>
</dbReference>
<dbReference type="Gene3D" id="1.20.1600.10">
    <property type="entry name" value="Outer membrane efflux proteins (OEP)"/>
    <property type="match status" value="1"/>
</dbReference>
<accession>Q13KZ1</accession>
<reference evidence="4 5" key="1">
    <citation type="journal article" date="2006" name="Proc. Natl. Acad. Sci. U.S.A.">
        <title>Burkholderia xenovorans LB400 harbors a multi-replicon, 9.73-Mbp genome shaped for versatility.</title>
        <authorList>
            <person name="Chain P.S."/>
            <person name="Denef V.J."/>
            <person name="Konstantinidis K.T."/>
            <person name="Vergez L.M."/>
            <person name="Agullo L."/>
            <person name="Reyes V.L."/>
            <person name="Hauser L."/>
            <person name="Cordova M."/>
            <person name="Gomez L."/>
            <person name="Gonzalez M."/>
            <person name="Land M."/>
            <person name="Lao V."/>
            <person name="Larimer F."/>
            <person name="LiPuma J.J."/>
            <person name="Mahenthiralingam E."/>
            <person name="Malfatti S.A."/>
            <person name="Marx C.J."/>
            <person name="Parnell J.J."/>
            <person name="Ramette A."/>
            <person name="Richardson P."/>
            <person name="Seeger M."/>
            <person name="Smith D."/>
            <person name="Spilker T."/>
            <person name="Sul W.J."/>
            <person name="Tsoi T.V."/>
            <person name="Ulrich L.E."/>
            <person name="Zhulin I.B."/>
            <person name="Tiedje J.M."/>
        </authorList>
    </citation>
    <scope>NUCLEOTIDE SEQUENCE [LARGE SCALE GENOMIC DNA]</scope>
    <source>
        <strain evidence="4 5">LB400</strain>
    </source>
</reference>
<evidence type="ECO:0000313" key="5">
    <source>
        <dbReference type="Proteomes" id="UP000001817"/>
    </source>
</evidence>
<keyword evidence="3" id="KW-0732">Signal</keyword>
<dbReference type="eggNOG" id="COG1538">
    <property type="taxonomic scope" value="Bacteria"/>
</dbReference>
<name>Q13KZ1_PARXL</name>
<feature type="signal peptide" evidence="3">
    <location>
        <begin position="1"/>
        <end position="33"/>
    </location>
</feature>
<dbReference type="AlphaFoldDB" id="Q13KZ1"/>
<organism evidence="4 5">
    <name type="scientific">Paraburkholderia xenovorans (strain LB400)</name>
    <dbReference type="NCBI Taxonomy" id="266265"/>
    <lineage>
        <taxon>Bacteria</taxon>
        <taxon>Pseudomonadati</taxon>
        <taxon>Pseudomonadota</taxon>
        <taxon>Betaproteobacteria</taxon>
        <taxon>Burkholderiales</taxon>
        <taxon>Burkholderiaceae</taxon>
        <taxon>Paraburkholderia</taxon>
    </lineage>
</organism>
<dbReference type="EMBL" id="CP000271">
    <property type="protein sequence ID" value="ABE35248.1"/>
    <property type="molecule type" value="Genomic_DNA"/>
</dbReference>
<dbReference type="Pfam" id="PF02321">
    <property type="entry name" value="OEP"/>
    <property type="match status" value="2"/>
</dbReference>
<dbReference type="InterPro" id="IPR010131">
    <property type="entry name" value="MdtP/NodT-like"/>
</dbReference>
<evidence type="ECO:0000256" key="1">
    <source>
        <dbReference type="ARBA" id="ARBA00007613"/>
    </source>
</evidence>
<protein>
    <submittedName>
        <fullName evidence="4">RND heavy metal ion efflux pump, outer membrane protein</fullName>
    </submittedName>
</protein>
<dbReference type="GO" id="GO:0015562">
    <property type="term" value="F:efflux transmembrane transporter activity"/>
    <property type="evidence" value="ECO:0007669"/>
    <property type="project" value="InterPro"/>
</dbReference>
<dbReference type="Proteomes" id="UP000001817">
    <property type="component" value="Chromosome 2"/>
</dbReference>
<evidence type="ECO:0000256" key="3">
    <source>
        <dbReference type="SAM" id="SignalP"/>
    </source>
</evidence>
<feature type="coiled-coil region" evidence="2">
    <location>
        <begin position="172"/>
        <end position="199"/>
    </location>
</feature>
<feature type="chain" id="PRO_5004182312" evidence="3">
    <location>
        <begin position="34"/>
        <end position="458"/>
    </location>
</feature>
<keyword evidence="2" id="KW-0175">Coiled coil</keyword>
<dbReference type="SUPFAM" id="SSF56954">
    <property type="entry name" value="Outer membrane efflux proteins (OEP)"/>
    <property type="match status" value="1"/>
</dbReference>
<keyword evidence="5" id="KW-1185">Reference proteome</keyword>
<dbReference type="PANTHER" id="PTHR30203:SF24">
    <property type="entry name" value="BLR4935 PROTEIN"/>
    <property type="match status" value="1"/>
</dbReference>
<sequence>MLALRQRRSIGRTWSTSHIAMLTRNLAAVLALAAVSTAFGQTAAPLAPGSSAAPSIGQAPAQEGAALPLDEALGIAAGNNPLLRGARADVDASGGAFMQAGARPNPQLSLLQEGFGGTERTSTALLNQTVELGGKRQARLDVASYGREVALASLDARAAALRSDVIAAFYGLLAAQRQLRVAQESADIAERSAELAEKRARAGKVSPVEATKARVAATGVQIELANAAARLTIAAEKLVNVTGSPLVRGRPVSGDIESVPVVGSLAQLLPQLSDAPLARAAKAETLRANAAISVERAKRIPDVTFSVGMKRVVTGGVPGNQAVVGVSIPLPLFDSNKGALLESVHKAGKASAGFDSETARLQLELTQAYANYERSSLEARRLKADVLPAAREALDAMSRGYELGKFGFLDVLDAQRTLFQGQSQYVQALTDAHLAYADIGRLVGVPLNDVADSTPRLP</sequence>